<keyword evidence="6" id="KW-0627">Porphyrin biosynthesis</keyword>
<dbReference type="EMBL" id="CP014224">
    <property type="protein sequence ID" value="ANW95055.1"/>
    <property type="molecule type" value="Genomic_DNA"/>
</dbReference>
<evidence type="ECO:0000256" key="4">
    <source>
        <dbReference type="ARBA" id="ARBA00022679"/>
    </source>
</evidence>
<dbReference type="Pfam" id="PF00590">
    <property type="entry name" value="TP_methylase"/>
    <property type="match status" value="1"/>
</dbReference>
<evidence type="ECO:0000313" key="10">
    <source>
        <dbReference type="Proteomes" id="UP000092967"/>
    </source>
</evidence>
<dbReference type="GO" id="GO:0004851">
    <property type="term" value="F:uroporphyrin-III C-methyltransferase activity"/>
    <property type="evidence" value="ECO:0007669"/>
    <property type="project" value="UniProtKB-EC"/>
</dbReference>
<accession>A0A1B1Y2Q1</accession>
<dbReference type="InterPro" id="IPR006366">
    <property type="entry name" value="CobA/CysG_C"/>
</dbReference>
<dbReference type="EC" id="2.1.1.107" evidence="2"/>
<reference evidence="9 10" key="1">
    <citation type="submission" date="2016-02" db="EMBL/GenBank/DDBJ databases">
        <authorList>
            <person name="Wen L."/>
            <person name="He K."/>
            <person name="Yang H."/>
        </authorList>
    </citation>
    <scope>NUCLEOTIDE SEQUENCE [LARGE SCALE GENOMIC DNA]</scope>
    <source>
        <strain evidence="9 10">CZ1127</strain>
    </source>
</reference>
<dbReference type="STRING" id="1790137.AXE80_01530"/>
<dbReference type="Gene3D" id="3.30.950.10">
    <property type="entry name" value="Methyltransferase, Cobalt-precorrin-4 Transmethylase, Domain 2"/>
    <property type="match status" value="1"/>
</dbReference>
<dbReference type="FunFam" id="3.40.1010.10:FF:000001">
    <property type="entry name" value="Siroheme synthase"/>
    <property type="match status" value="1"/>
</dbReference>
<dbReference type="OrthoDB" id="9815856at2"/>
<protein>
    <recommendedName>
        <fullName evidence="2">uroporphyrinogen-III C-methyltransferase</fullName>
        <ecNumber evidence="2">2.1.1.107</ecNumber>
    </recommendedName>
</protein>
<evidence type="ECO:0000256" key="2">
    <source>
        <dbReference type="ARBA" id="ARBA00012162"/>
    </source>
</evidence>
<dbReference type="GO" id="GO:0032259">
    <property type="term" value="P:methylation"/>
    <property type="evidence" value="ECO:0007669"/>
    <property type="project" value="UniProtKB-KW"/>
</dbReference>
<dbReference type="InterPro" id="IPR035996">
    <property type="entry name" value="4pyrrol_Methylase_sf"/>
</dbReference>
<comment type="pathway">
    <text evidence="7">Porphyrin-containing compound metabolism; siroheme biosynthesis; precorrin-2 from uroporphyrinogen III: step 1/1.</text>
</comment>
<dbReference type="InterPro" id="IPR003043">
    <property type="entry name" value="Uropor_MeTrfase_CS"/>
</dbReference>
<evidence type="ECO:0000256" key="6">
    <source>
        <dbReference type="ARBA" id="ARBA00023244"/>
    </source>
</evidence>
<keyword evidence="4 9" id="KW-0808">Transferase</keyword>
<dbReference type="KEGG" id="wfu:AXE80_01530"/>
<dbReference type="Gene3D" id="3.40.1010.10">
    <property type="entry name" value="Cobalt-precorrin-4 Transmethylase, Domain 1"/>
    <property type="match status" value="1"/>
</dbReference>
<proteinExistence type="inferred from homology"/>
<dbReference type="AlphaFoldDB" id="A0A1B1Y2Q1"/>
<comment type="similarity">
    <text evidence="1">Belongs to the precorrin methyltransferase family.</text>
</comment>
<name>A0A1B1Y2Q1_9FLAO</name>
<dbReference type="PROSITE" id="PS00839">
    <property type="entry name" value="SUMT_1"/>
    <property type="match status" value="1"/>
</dbReference>
<keyword evidence="10" id="KW-1185">Reference proteome</keyword>
<organism evidence="9 10">
    <name type="scientific">Wenyingzhuangia fucanilytica</name>
    <dbReference type="NCBI Taxonomy" id="1790137"/>
    <lineage>
        <taxon>Bacteria</taxon>
        <taxon>Pseudomonadati</taxon>
        <taxon>Bacteroidota</taxon>
        <taxon>Flavobacteriia</taxon>
        <taxon>Flavobacteriales</taxon>
        <taxon>Flavobacteriaceae</taxon>
        <taxon>Wenyingzhuangia</taxon>
    </lineage>
</organism>
<evidence type="ECO:0000256" key="5">
    <source>
        <dbReference type="ARBA" id="ARBA00022691"/>
    </source>
</evidence>
<dbReference type="PANTHER" id="PTHR45790">
    <property type="entry name" value="SIROHEME SYNTHASE-RELATED"/>
    <property type="match status" value="1"/>
</dbReference>
<dbReference type="Proteomes" id="UP000092967">
    <property type="component" value="Chromosome"/>
</dbReference>
<dbReference type="InterPro" id="IPR014777">
    <property type="entry name" value="4pyrrole_Mease_sub1"/>
</dbReference>
<sequence length="252" mass="27399">MSKGKLTLVGAGPGDPELITLKGVRALKEADVVLYDALANEELLQYAEKAEKIFVGKRRGMHKFIQEKIQELIVEHASQGKQVVRLKGGDPFIFGRGAEELKYVLEKGIDFEIVSGVTSAIAAPASYGISLTQRGVNESFRVITGTTSDLELSNDIEAAAKSNVTIVVLMGMSKLEKIVNAFIKQGKTDIPVAIIENGTKDIERLAIGNISNILEIINQKGLTNPSMIVIGETVKQSEVLYQYLLKKKGQTL</sequence>
<dbReference type="NCBIfam" id="NF004790">
    <property type="entry name" value="PRK06136.1"/>
    <property type="match status" value="1"/>
</dbReference>
<dbReference type="GO" id="GO:0019354">
    <property type="term" value="P:siroheme biosynthetic process"/>
    <property type="evidence" value="ECO:0007669"/>
    <property type="project" value="InterPro"/>
</dbReference>
<evidence type="ECO:0000313" key="9">
    <source>
        <dbReference type="EMBL" id="ANW95055.1"/>
    </source>
</evidence>
<keyword evidence="5" id="KW-0949">S-adenosyl-L-methionine</keyword>
<gene>
    <name evidence="9" type="ORF">AXE80_01530</name>
</gene>
<dbReference type="RefSeq" id="WP_068824159.1">
    <property type="nucleotide sequence ID" value="NZ_CP014224.1"/>
</dbReference>
<evidence type="ECO:0000259" key="8">
    <source>
        <dbReference type="Pfam" id="PF00590"/>
    </source>
</evidence>
<dbReference type="InterPro" id="IPR000878">
    <property type="entry name" value="4pyrrol_Mease"/>
</dbReference>
<dbReference type="PANTHER" id="PTHR45790:SF3">
    <property type="entry name" value="S-ADENOSYL-L-METHIONINE-DEPENDENT UROPORPHYRINOGEN III METHYLTRANSFERASE, CHLOROPLASTIC"/>
    <property type="match status" value="1"/>
</dbReference>
<dbReference type="SUPFAM" id="SSF53790">
    <property type="entry name" value="Tetrapyrrole methylase"/>
    <property type="match status" value="1"/>
</dbReference>
<evidence type="ECO:0000256" key="3">
    <source>
        <dbReference type="ARBA" id="ARBA00022603"/>
    </source>
</evidence>
<evidence type="ECO:0000256" key="1">
    <source>
        <dbReference type="ARBA" id="ARBA00005879"/>
    </source>
</evidence>
<feature type="domain" description="Tetrapyrrole methylase" evidence="8">
    <location>
        <begin position="5"/>
        <end position="212"/>
    </location>
</feature>
<dbReference type="CDD" id="cd11642">
    <property type="entry name" value="SUMT"/>
    <property type="match status" value="1"/>
</dbReference>
<keyword evidence="3 9" id="KW-0489">Methyltransferase</keyword>
<evidence type="ECO:0000256" key="7">
    <source>
        <dbReference type="ARBA" id="ARBA00025705"/>
    </source>
</evidence>
<dbReference type="InterPro" id="IPR014776">
    <property type="entry name" value="4pyrrole_Mease_sub2"/>
</dbReference>
<dbReference type="InterPro" id="IPR050161">
    <property type="entry name" value="Siro_Cobalamin_biosynth"/>
</dbReference>
<dbReference type="NCBIfam" id="TIGR01469">
    <property type="entry name" value="cobA_cysG_Cterm"/>
    <property type="match status" value="1"/>
</dbReference>